<reference evidence="1 2" key="1">
    <citation type="submission" date="2016-08" db="EMBL/GenBank/DDBJ databases">
        <title>A Parts List for Fungal Cellulosomes Revealed by Comparative Genomics.</title>
        <authorList>
            <consortium name="DOE Joint Genome Institute"/>
            <person name="Haitjema C.H."/>
            <person name="Gilmore S.P."/>
            <person name="Henske J.K."/>
            <person name="Solomon K.V."/>
            <person name="De Groot R."/>
            <person name="Kuo A."/>
            <person name="Mondo S.J."/>
            <person name="Salamov A.A."/>
            <person name="Labutti K."/>
            <person name="Zhao Z."/>
            <person name="Chiniquy J."/>
            <person name="Barry K."/>
            <person name="Brewer H.M."/>
            <person name="Purvine S.O."/>
            <person name="Wright A.T."/>
            <person name="Boxma B."/>
            <person name="Van Alen T."/>
            <person name="Hackstein J.H."/>
            <person name="Baker S.E."/>
            <person name="Grigoriev I.V."/>
            <person name="O'Malley M.A."/>
        </authorList>
    </citation>
    <scope>NUCLEOTIDE SEQUENCE [LARGE SCALE GENOMIC DNA]</scope>
    <source>
        <strain evidence="1 2">G1</strain>
    </source>
</reference>
<accession>A0A1Y1X618</accession>
<name>A0A1Y1X618_9FUNG</name>
<dbReference type="AlphaFoldDB" id="A0A1Y1X618"/>
<proteinExistence type="predicted"/>
<evidence type="ECO:0000313" key="1">
    <source>
        <dbReference type="EMBL" id="ORX81115.1"/>
    </source>
</evidence>
<organism evidence="1 2">
    <name type="scientific">Neocallimastix californiae</name>
    <dbReference type="NCBI Taxonomy" id="1754190"/>
    <lineage>
        <taxon>Eukaryota</taxon>
        <taxon>Fungi</taxon>
        <taxon>Fungi incertae sedis</taxon>
        <taxon>Chytridiomycota</taxon>
        <taxon>Chytridiomycota incertae sedis</taxon>
        <taxon>Neocallimastigomycetes</taxon>
        <taxon>Neocallimastigales</taxon>
        <taxon>Neocallimastigaceae</taxon>
        <taxon>Neocallimastix</taxon>
    </lineage>
</organism>
<feature type="non-terminal residue" evidence="1">
    <location>
        <position position="314"/>
    </location>
</feature>
<sequence>MGSVLQEDHISFENYTNGNINNLENENLPNDIQQLKTIKNNVNSNNTNNESVTNIVKIKEVQKRKKREKEEMEKLIFERTKDYVEKINAEYNNNCRKYIGSIKDKKNIYQNNKSRNIDLYDNIDKEKKDKILKFWEKRRVYKLIDDIIQELIDYTVHSHYYNKNFDKLNFNNNTSLYQHWDIKNKLSKIEENLNNIHSDFKTNIWVKNAKENESVNSAFSSLFLLNSQELSKNSIDNKLKNKNSSNYTLKQIPPFPKQEEMFSFLYNASSVNVDDIEKEYENKINNISLVINKKLEEIVETENFISASWDALKQ</sequence>
<gene>
    <name evidence="1" type="ORF">LY90DRAFT_679719</name>
</gene>
<keyword evidence="2" id="KW-1185">Reference proteome</keyword>
<evidence type="ECO:0000313" key="2">
    <source>
        <dbReference type="Proteomes" id="UP000193920"/>
    </source>
</evidence>
<dbReference type="STRING" id="1754190.A0A1Y1X618"/>
<dbReference type="Proteomes" id="UP000193920">
    <property type="component" value="Unassembled WGS sequence"/>
</dbReference>
<protein>
    <submittedName>
        <fullName evidence="1">Uncharacterized protein</fullName>
    </submittedName>
</protein>
<dbReference type="EMBL" id="MCOG01001442">
    <property type="protein sequence ID" value="ORX81115.1"/>
    <property type="molecule type" value="Genomic_DNA"/>
</dbReference>
<dbReference type="OrthoDB" id="2115465at2759"/>
<comment type="caution">
    <text evidence="1">The sequence shown here is derived from an EMBL/GenBank/DDBJ whole genome shotgun (WGS) entry which is preliminary data.</text>
</comment>